<keyword evidence="1 4" id="KW-0328">Glycosyltransferase</keyword>
<dbReference type="GO" id="GO:0016757">
    <property type="term" value="F:glycosyltransferase activity"/>
    <property type="evidence" value="ECO:0007669"/>
    <property type="project" value="UniProtKB-KW"/>
</dbReference>
<evidence type="ECO:0000256" key="2">
    <source>
        <dbReference type="ARBA" id="ARBA00022679"/>
    </source>
</evidence>
<protein>
    <submittedName>
        <fullName evidence="4">Glycosyltransferase</fullName>
        <ecNumber evidence="4">2.4.-.-</ecNumber>
    </submittedName>
</protein>
<keyword evidence="2 4" id="KW-0808">Transferase</keyword>
<accession>A0ABW3G0J0</accession>
<comment type="caution">
    <text evidence="4">The sequence shown here is derived from an EMBL/GenBank/DDBJ whole genome shotgun (WGS) entry which is preliminary data.</text>
</comment>
<dbReference type="EMBL" id="JBHTIW010000021">
    <property type="protein sequence ID" value="MFD0922409.1"/>
    <property type="molecule type" value="Genomic_DNA"/>
</dbReference>
<evidence type="ECO:0000256" key="1">
    <source>
        <dbReference type="ARBA" id="ARBA00022676"/>
    </source>
</evidence>
<dbReference type="Gene3D" id="3.40.50.2000">
    <property type="entry name" value="Glycogen Phosphorylase B"/>
    <property type="match status" value="2"/>
</dbReference>
<evidence type="ECO:0000259" key="3">
    <source>
        <dbReference type="Pfam" id="PF13439"/>
    </source>
</evidence>
<organism evidence="4 5">
    <name type="scientific">Saccharopolyspora rosea</name>
    <dbReference type="NCBI Taxonomy" id="524884"/>
    <lineage>
        <taxon>Bacteria</taxon>
        <taxon>Bacillati</taxon>
        <taxon>Actinomycetota</taxon>
        <taxon>Actinomycetes</taxon>
        <taxon>Pseudonocardiales</taxon>
        <taxon>Pseudonocardiaceae</taxon>
        <taxon>Saccharopolyspora</taxon>
    </lineage>
</organism>
<name>A0ABW3G0J0_9PSEU</name>
<dbReference type="Pfam" id="PF13439">
    <property type="entry name" value="Glyco_transf_4"/>
    <property type="match status" value="1"/>
</dbReference>
<dbReference type="Proteomes" id="UP001597018">
    <property type="component" value="Unassembled WGS sequence"/>
</dbReference>
<dbReference type="RefSeq" id="WP_345600721.1">
    <property type="nucleotide sequence ID" value="NZ_BAABLT010000016.1"/>
</dbReference>
<dbReference type="InterPro" id="IPR028098">
    <property type="entry name" value="Glyco_trans_4-like_N"/>
</dbReference>
<reference evidence="5" key="1">
    <citation type="journal article" date="2019" name="Int. J. Syst. Evol. Microbiol.">
        <title>The Global Catalogue of Microorganisms (GCM) 10K type strain sequencing project: providing services to taxonomists for standard genome sequencing and annotation.</title>
        <authorList>
            <consortium name="The Broad Institute Genomics Platform"/>
            <consortium name="The Broad Institute Genome Sequencing Center for Infectious Disease"/>
            <person name="Wu L."/>
            <person name="Ma J."/>
        </authorList>
    </citation>
    <scope>NUCLEOTIDE SEQUENCE [LARGE SCALE GENOMIC DNA]</scope>
    <source>
        <strain evidence="5">CCUG 56401</strain>
    </source>
</reference>
<gene>
    <name evidence="4" type="ORF">ACFQ16_21910</name>
</gene>
<evidence type="ECO:0000313" key="5">
    <source>
        <dbReference type="Proteomes" id="UP001597018"/>
    </source>
</evidence>
<feature type="domain" description="Glycosyltransferase subfamily 4-like N-terminal" evidence="3">
    <location>
        <begin position="46"/>
        <end position="137"/>
    </location>
</feature>
<keyword evidence="5" id="KW-1185">Reference proteome</keyword>
<dbReference type="EC" id="2.4.-.-" evidence="4"/>
<proteinExistence type="predicted"/>
<sequence length="343" mass="37746">MLRVFHVPSHLSYVAKLAGPAFAPTPSPAGRPLQIGELAAWPSWDFFDVAHLHSVELATINDIERLAARAASEKKRLVFTAHDLVPNIERDRAAFDRKTALTASRAAAVATLTEPAALKLARSIGVPESAVHVIPHGAALPLSSLEDRTIAGQGVAAFGALRPNRDLLALVRAWATLPARPPLQVLVRSVSAADRDRYASVLAELDQVGRAEPELRISTRSDVVPPDDLASWCRQSSVLVLPYRHITHSGQLELARDLGLRVLAPDVPTLRAQLAQGPPCPTEWFPLGALDEPNRFADHLQRTLSLPSPERDGSELRRHRTAEHRWLLDAHHELYFQHRPEKM</sequence>
<dbReference type="SUPFAM" id="SSF53756">
    <property type="entry name" value="UDP-Glycosyltransferase/glycogen phosphorylase"/>
    <property type="match status" value="1"/>
</dbReference>
<evidence type="ECO:0000313" key="4">
    <source>
        <dbReference type="EMBL" id="MFD0922409.1"/>
    </source>
</evidence>